<organism evidence="5 6">
    <name type="scientific">Ditylenchus destructor</name>
    <dbReference type="NCBI Taxonomy" id="166010"/>
    <lineage>
        <taxon>Eukaryota</taxon>
        <taxon>Metazoa</taxon>
        <taxon>Ecdysozoa</taxon>
        <taxon>Nematoda</taxon>
        <taxon>Chromadorea</taxon>
        <taxon>Rhabditida</taxon>
        <taxon>Tylenchina</taxon>
        <taxon>Tylenchomorpha</taxon>
        <taxon>Sphaerularioidea</taxon>
        <taxon>Anguinidae</taxon>
        <taxon>Anguininae</taxon>
        <taxon>Ditylenchus</taxon>
    </lineage>
</organism>
<dbReference type="InterPro" id="IPR000082">
    <property type="entry name" value="SEA_dom"/>
</dbReference>
<evidence type="ECO:0000256" key="3">
    <source>
        <dbReference type="SAM" id="SignalP"/>
    </source>
</evidence>
<keyword evidence="1" id="KW-1015">Disulfide bond</keyword>
<gene>
    <name evidence="5" type="ORF">DdX_00734</name>
</gene>
<feature type="signal peptide" evidence="3">
    <location>
        <begin position="1"/>
        <end position="25"/>
    </location>
</feature>
<comment type="caution">
    <text evidence="5">The sequence shown here is derived from an EMBL/GenBank/DDBJ whole genome shotgun (WGS) entry which is preliminary data.</text>
</comment>
<dbReference type="EMBL" id="JAKKPZ010000001">
    <property type="protein sequence ID" value="KAI1728544.1"/>
    <property type="molecule type" value="Genomic_DNA"/>
</dbReference>
<evidence type="ECO:0000313" key="5">
    <source>
        <dbReference type="EMBL" id="KAI1728544.1"/>
    </source>
</evidence>
<dbReference type="AlphaFoldDB" id="A0AAD4NL39"/>
<feature type="chain" id="PRO_5042167250" evidence="3">
    <location>
        <begin position="26"/>
        <end position="216"/>
    </location>
</feature>
<dbReference type="Gene3D" id="3.30.70.960">
    <property type="entry name" value="SEA domain"/>
    <property type="match status" value="1"/>
</dbReference>
<evidence type="ECO:0000313" key="6">
    <source>
        <dbReference type="Proteomes" id="UP001201812"/>
    </source>
</evidence>
<evidence type="ECO:0000256" key="1">
    <source>
        <dbReference type="ARBA" id="ARBA00023157"/>
    </source>
</evidence>
<dbReference type="Pfam" id="PF01390">
    <property type="entry name" value="SEA"/>
    <property type="match status" value="1"/>
</dbReference>
<reference evidence="5" key="1">
    <citation type="submission" date="2022-01" db="EMBL/GenBank/DDBJ databases">
        <title>Genome Sequence Resource for Two Populations of Ditylenchus destructor, the Migratory Endoparasitic Phytonematode.</title>
        <authorList>
            <person name="Zhang H."/>
            <person name="Lin R."/>
            <person name="Xie B."/>
        </authorList>
    </citation>
    <scope>NUCLEOTIDE SEQUENCE</scope>
    <source>
        <strain evidence="5">BazhouSP</strain>
    </source>
</reference>
<name>A0AAD4NL39_9BILA</name>
<keyword evidence="6" id="KW-1185">Reference proteome</keyword>
<evidence type="ECO:0000256" key="2">
    <source>
        <dbReference type="PROSITE-ProRule" id="PRU00124"/>
    </source>
</evidence>
<dbReference type="PROSITE" id="PS50068">
    <property type="entry name" value="LDLRA_2"/>
    <property type="match status" value="1"/>
</dbReference>
<comment type="caution">
    <text evidence="2">Lacks conserved residue(s) required for the propagation of feature annotation.</text>
</comment>
<dbReference type="CDD" id="cd00112">
    <property type="entry name" value="LDLa"/>
    <property type="match status" value="1"/>
</dbReference>
<accession>A0AAD4NL39</accession>
<feature type="domain" description="SEA" evidence="4">
    <location>
        <begin position="28"/>
        <end position="112"/>
    </location>
</feature>
<sequence>MGICVLFLSVLSLLINPIVPHSTTAISIYRITFNLPDVPFSSGLRHEHSKEFKSVSDEVITAINSRLSEDYVSFRSASVHGFRYQAVIGTLVVIDLIFAKTSPTTAEQVQNTLVEHGSTYCWSHSVCPSGTACIEGQCCKSALASKIRKCPETEWECSAKCIPRSKRCDGKLDCVANMVSGEVDTEDDFSDEIFCTGGMFFIYALKLILDTIIGKT</sequence>
<dbReference type="SMART" id="SM00192">
    <property type="entry name" value="LDLa"/>
    <property type="match status" value="1"/>
</dbReference>
<dbReference type="InterPro" id="IPR036055">
    <property type="entry name" value="LDL_receptor-like_sf"/>
</dbReference>
<keyword evidence="3" id="KW-0732">Signal</keyword>
<dbReference type="Proteomes" id="UP001201812">
    <property type="component" value="Unassembled WGS sequence"/>
</dbReference>
<protein>
    <submittedName>
        <fullName evidence="5">SEA domain-containing protein</fullName>
    </submittedName>
</protein>
<dbReference type="InterPro" id="IPR002172">
    <property type="entry name" value="LDrepeatLR_classA_rpt"/>
</dbReference>
<dbReference type="Gene3D" id="4.10.400.10">
    <property type="entry name" value="Low-density Lipoprotein Receptor"/>
    <property type="match status" value="1"/>
</dbReference>
<dbReference type="SUPFAM" id="SSF82671">
    <property type="entry name" value="SEA domain"/>
    <property type="match status" value="1"/>
</dbReference>
<evidence type="ECO:0000259" key="4">
    <source>
        <dbReference type="Pfam" id="PF01390"/>
    </source>
</evidence>
<proteinExistence type="predicted"/>
<dbReference type="InterPro" id="IPR036364">
    <property type="entry name" value="SEA_dom_sf"/>
</dbReference>